<dbReference type="GO" id="GO:0003677">
    <property type="term" value="F:DNA binding"/>
    <property type="evidence" value="ECO:0007669"/>
    <property type="project" value="UniProtKB-KW"/>
</dbReference>
<feature type="domain" description="Helix-turn-helix" evidence="2">
    <location>
        <begin position="224"/>
        <end position="273"/>
    </location>
</feature>
<feature type="region of interest" description="Disordered" evidence="1">
    <location>
        <begin position="75"/>
        <end position="146"/>
    </location>
</feature>
<dbReference type="AlphaFoldDB" id="A0A3S8Z749"/>
<organism evidence="3 4">
    <name type="scientific">Flaviflexus salsibiostraticola</name>
    <dbReference type="NCBI Taxonomy" id="1282737"/>
    <lineage>
        <taxon>Bacteria</taxon>
        <taxon>Bacillati</taxon>
        <taxon>Actinomycetota</taxon>
        <taxon>Actinomycetes</taxon>
        <taxon>Actinomycetales</taxon>
        <taxon>Actinomycetaceae</taxon>
        <taxon>Flaviflexus</taxon>
    </lineage>
</organism>
<dbReference type="EMBL" id="CP034438">
    <property type="protein sequence ID" value="AZN29351.1"/>
    <property type="molecule type" value="Genomic_DNA"/>
</dbReference>
<evidence type="ECO:0000256" key="1">
    <source>
        <dbReference type="SAM" id="MobiDB-lite"/>
    </source>
</evidence>
<keyword evidence="3" id="KW-0238">DNA-binding</keyword>
<dbReference type="OrthoDB" id="3989267at2"/>
<name>A0A3S8Z749_9ACTO</name>
<evidence type="ECO:0000259" key="2">
    <source>
        <dbReference type="Pfam" id="PF12728"/>
    </source>
</evidence>
<gene>
    <name evidence="3" type="ORF">EJO69_02800</name>
</gene>
<protein>
    <submittedName>
        <fullName evidence="3">DNA-binding protein</fullName>
    </submittedName>
</protein>
<evidence type="ECO:0000313" key="4">
    <source>
        <dbReference type="Proteomes" id="UP000270021"/>
    </source>
</evidence>
<sequence>MPGTRYCRNGDAAVSRDSERLGRSTIKLNPAQVAVLEWIQSGCPDGVYPNDSYMHRITARVLASRGLVRISGHGASWRAEPTEQGRVWPEPAEEDEAPPSPARAPQQPGAAVVDDEHVGATVRAMRRVQRTRSGKSSKKPRTRQVQKQETYVRYKVVVTRVQVAERWVRATDEEDAAKKVQEELSRPYGYFGSWKDVASEVEVVEAEQTTVIRPNLLSESGPMLLSLKDAGKALGIPYSAVYELTNRGDIEHTKIGSRKYISRESLMAFIKENTHRGYSG</sequence>
<feature type="compositionally biased region" description="Basic residues" evidence="1">
    <location>
        <begin position="124"/>
        <end position="144"/>
    </location>
</feature>
<dbReference type="Proteomes" id="UP000270021">
    <property type="component" value="Chromosome"/>
</dbReference>
<accession>A0A3S8Z749</accession>
<dbReference type="InterPro" id="IPR041657">
    <property type="entry name" value="HTH_17"/>
</dbReference>
<dbReference type="KEGG" id="fsl:EJO69_02800"/>
<proteinExistence type="predicted"/>
<evidence type="ECO:0000313" key="3">
    <source>
        <dbReference type="EMBL" id="AZN29351.1"/>
    </source>
</evidence>
<dbReference type="Pfam" id="PF12728">
    <property type="entry name" value="HTH_17"/>
    <property type="match status" value="1"/>
</dbReference>
<reference evidence="3 4" key="1">
    <citation type="submission" date="2018-12" db="EMBL/GenBank/DDBJ databases">
        <title>Complete genome sequence of Flaviflexus salsibiostraticola KCTC 33148.</title>
        <authorList>
            <person name="Bae J.-W."/>
        </authorList>
    </citation>
    <scope>NUCLEOTIDE SEQUENCE [LARGE SCALE GENOMIC DNA]</scope>
    <source>
        <strain evidence="3 4">KCTC 33148</strain>
    </source>
</reference>
<keyword evidence="4" id="KW-1185">Reference proteome</keyword>